<dbReference type="InterPro" id="IPR001680">
    <property type="entry name" value="WD40_rpt"/>
</dbReference>
<evidence type="ECO:0000313" key="4">
    <source>
        <dbReference type="Proteomes" id="UP000287798"/>
    </source>
</evidence>
<protein>
    <recommendedName>
        <fullName evidence="5">WD40 repeat domain-containing protein</fullName>
    </recommendedName>
</protein>
<dbReference type="EMBL" id="QZMU01000001">
    <property type="protein sequence ID" value="RRQ21558.1"/>
    <property type="molecule type" value="Genomic_DNA"/>
</dbReference>
<dbReference type="Gene3D" id="2.130.10.10">
    <property type="entry name" value="YVTN repeat-like/Quinoprotein amine dehydrogenase"/>
    <property type="match status" value="1"/>
</dbReference>
<dbReference type="AlphaFoldDB" id="A0A426QII8"/>
<feature type="repeat" description="WD" evidence="1">
    <location>
        <begin position="33"/>
        <end position="57"/>
    </location>
</feature>
<evidence type="ECO:0000256" key="2">
    <source>
        <dbReference type="SAM" id="MobiDB-lite"/>
    </source>
</evidence>
<feature type="region of interest" description="Disordered" evidence="2">
    <location>
        <begin position="1"/>
        <end position="21"/>
    </location>
</feature>
<keyword evidence="1" id="KW-0853">WD repeat</keyword>
<reference evidence="3 4" key="1">
    <citation type="journal article" date="2010" name="Int. J. Syst. Evol. Microbiol.">
        <title>Thiohalobacter thiocyanaticus gen. nov., sp. nov., a moderately halophilic, sulfur-oxidizing gammaproteobacterium from hypersaline lakes, that utilizes thiocyanate.</title>
        <authorList>
            <person name="Sorokin D.Y."/>
            <person name="Kovaleva O.L."/>
            <person name="Tourova T.P."/>
            <person name="Muyzer G."/>
        </authorList>
    </citation>
    <scope>NUCLEOTIDE SEQUENCE [LARGE SCALE GENOMIC DNA]</scope>
    <source>
        <strain evidence="3 4">Hrh1</strain>
    </source>
</reference>
<dbReference type="InterPro" id="IPR036322">
    <property type="entry name" value="WD40_repeat_dom_sf"/>
</dbReference>
<sequence length="65" mass="7114">MRRHPDSAVWLPDPRTGESSSAFSVTNCAVGFVALSGDGRYLATTSDAASVRIWDLEHPLEQRPQ</sequence>
<dbReference type="Proteomes" id="UP000287798">
    <property type="component" value="Unassembled WGS sequence"/>
</dbReference>
<keyword evidence="4" id="KW-1185">Reference proteome</keyword>
<gene>
    <name evidence="3" type="ORF">D6C00_06140</name>
</gene>
<name>A0A426QII8_9GAMM</name>
<proteinExistence type="predicted"/>
<dbReference type="PROSITE" id="PS50082">
    <property type="entry name" value="WD_REPEATS_2"/>
    <property type="match status" value="1"/>
</dbReference>
<evidence type="ECO:0008006" key="5">
    <source>
        <dbReference type="Google" id="ProtNLM"/>
    </source>
</evidence>
<organism evidence="3 4">
    <name type="scientific">Thiohalobacter thiocyanaticus</name>
    <dbReference type="NCBI Taxonomy" id="585455"/>
    <lineage>
        <taxon>Bacteria</taxon>
        <taxon>Pseudomonadati</taxon>
        <taxon>Pseudomonadota</taxon>
        <taxon>Gammaproteobacteria</taxon>
        <taxon>Thiohalobacterales</taxon>
        <taxon>Thiohalobacteraceae</taxon>
        <taxon>Thiohalobacter</taxon>
    </lineage>
</organism>
<comment type="caution">
    <text evidence="3">The sequence shown here is derived from an EMBL/GenBank/DDBJ whole genome shotgun (WGS) entry which is preliminary data.</text>
</comment>
<evidence type="ECO:0000313" key="3">
    <source>
        <dbReference type="EMBL" id="RRQ21558.1"/>
    </source>
</evidence>
<dbReference type="InterPro" id="IPR015943">
    <property type="entry name" value="WD40/YVTN_repeat-like_dom_sf"/>
</dbReference>
<accession>A0A426QII8</accession>
<evidence type="ECO:0000256" key="1">
    <source>
        <dbReference type="PROSITE-ProRule" id="PRU00221"/>
    </source>
</evidence>
<dbReference type="SUPFAM" id="SSF50978">
    <property type="entry name" value="WD40 repeat-like"/>
    <property type="match status" value="1"/>
</dbReference>